<comment type="subunit">
    <text evidence="9">Homodimer, forms a heterotetramer with a Cas1 homodimer.</text>
</comment>
<dbReference type="Pfam" id="PF09827">
    <property type="entry name" value="CRISPR_Cas2"/>
    <property type="match status" value="1"/>
</dbReference>
<dbReference type="NCBIfam" id="TIGR01573">
    <property type="entry name" value="cas2"/>
    <property type="match status" value="1"/>
</dbReference>
<accession>A0ABD4SRE5</accession>
<dbReference type="GO" id="GO:0016787">
    <property type="term" value="F:hydrolase activity"/>
    <property type="evidence" value="ECO:0007669"/>
    <property type="project" value="UniProtKB-KW"/>
</dbReference>
<dbReference type="HAMAP" id="MF_01471">
    <property type="entry name" value="Cas2"/>
    <property type="match status" value="1"/>
</dbReference>
<comment type="function">
    <text evidence="9">CRISPR (clustered regularly interspaced short palindromic repeat), is an adaptive immune system that provides protection against mobile genetic elements (viruses, transposable elements and conjugative plasmids). CRISPR clusters contain sequences complementary to antecedent mobile elements and target invading nucleic acids. CRISPR clusters are transcribed and processed into CRISPR RNA (crRNA). Functions as a ssRNA-specific endoribonuclease. Involved in the integration of spacer DNA into the CRISPR cassette.</text>
</comment>
<keyword evidence="8 9" id="KW-0051">Antiviral defense</keyword>
<dbReference type="EMBL" id="JAJAXM010000015">
    <property type="protein sequence ID" value="MCG9026079.1"/>
    <property type="molecule type" value="Genomic_DNA"/>
</dbReference>
<evidence type="ECO:0000256" key="9">
    <source>
        <dbReference type="HAMAP-Rule" id="MF_01471"/>
    </source>
</evidence>
<sequence length="102" mass="11938">MWVIAVYDCPMTTPEARHDYAVFHRRLLQENFTQLQNSLYVRHFPSMAAAEALIARLKFAIPNNAQLAFFLVTDKQYGMTREFFGQKPTRKKPDAPEQIELF</sequence>
<dbReference type="RefSeq" id="WP_275663329.1">
    <property type="nucleotide sequence ID" value="NZ_JAJAXM010000015.1"/>
</dbReference>
<evidence type="ECO:0000256" key="6">
    <source>
        <dbReference type="ARBA" id="ARBA00022801"/>
    </source>
</evidence>
<keyword evidence="7 9" id="KW-0460">Magnesium</keyword>
<gene>
    <name evidence="9 10" type="primary">cas2</name>
    <name evidence="10" type="ORF">LH440_09230</name>
</gene>
<feature type="binding site" evidence="9">
    <location>
        <position position="8"/>
    </location>
    <ligand>
        <name>Mg(2+)</name>
        <dbReference type="ChEBI" id="CHEBI:18420"/>
        <note>catalytic</note>
    </ligand>
</feature>
<dbReference type="SUPFAM" id="SSF143430">
    <property type="entry name" value="TTP0101/SSO1404-like"/>
    <property type="match status" value="1"/>
</dbReference>
<evidence type="ECO:0000313" key="10">
    <source>
        <dbReference type="EMBL" id="MCG9026079.1"/>
    </source>
</evidence>
<proteinExistence type="inferred from homology"/>
<evidence type="ECO:0000256" key="3">
    <source>
        <dbReference type="ARBA" id="ARBA00022722"/>
    </source>
</evidence>
<dbReference type="GO" id="GO:0051607">
    <property type="term" value="P:defense response to virus"/>
    <property type="evidence" value="ECO:0007669"/>
    <property type="project" value="UniProtKB-UniRule"/>
</dbReference>
<evidence type="ECO:0000256" key="2">
    <source>
        <dbReference type="ARBA" id="ARBA00009959"/>
    </source>
</evidence>
<dbReference type="Proteomes" id="UP001200247">
    <property type="component" value="Unassembled WGS sequence"/>
</dbReference>
<dbReference type="GO" id="GO:0046872">
    <property type="term" value="F:metal ion binding"/>
    <property type="evidence" value="ECO:0007669"/>
    <property type="project" value="UniProtKB-UniRule"/>
</dbReference>
<keyword evidence="3 9" id="KW-0540">Nuclease</keyword>
<evidence type="ECO:0000256" key="5">
    <source>
        <dbReference type="ARBA" id="ARBA00022759"/>
    </source>
</evidence>
<protein>
    <recommendedName>
        <fullName evidence="9">CRISPR-associated endoribonuclease Cas2</fullName>
        <ecNumber evidence="9">3.1.-.-</ecNumber>
    </recommendedName>
</protein>
<dbReference type="InterPro" id="IPR019199">
    <property type="entry name" value="Virulence_VapD/CRISPR_Cas2"/>
</dbReference>
<dbReference type="AlphaFoldDB" id="A0ABD4SRE5"/>
<evidence type="ECO:0000256" key="7">
    <source>
        <dbReference type="ARBA" id="ARBA00022842"/>
    </source>
</evidence>
<dbReference type="GO" id="GO:0043571">
    <property type="term" value="P:maintenance of CRISPR repeat elements"/>
    <property type="evidence" value="ECO:0007669"/>
    <property type="project" value="UniProtKB-UniRule"/>
</dbReference>
<evidence type="ECO:0000313" key="11">
    <source>
        <dbReference type="Proteomes" id="UP001200247"/>
    </source>
</evidence>
<dbReference type="GO" id="GO:0004519">
    <property type="term" value="F:endonuclease activity"/>
    <property type="evidence" value="ECO:0007669"/>
    <property type="project" value="UniProtKB-UniRule"/>
</dbReference>
<comment type="similarity">
    <text evidence="2 9">Belongs to the CRISPR-associated endoribonuclease Cas2 protein family.</text>
</comment>
<evidence type="ECO:0000256" key="1">
    <source>
        <dbReference type="ARBA" id="ARBA00001946"/>
    </source>
</evidence>
<comment type="cofactor">
    <cofactor evidence="1 9">
        <name>Mg(2+)</name>
        <dbReference type="ChEBI" id="CHEBI:18420"/>
    </cofactor>
</comment>
<evidence type="ECO:0000256" key="8">
    <source>
        <dbReference type="ARBA" id="ARBA00023118"/>
    </source>
</evidence>
<dbReference type="EC" id="3.1.-.-" evidence="9"/>
<reference evidence="10 11" key="1">
    <citation type="submission" date="2021-10" db="EMBL/GenBank/DDBJ databases">
        <title>Whole-genome sequencing analysis of Laribacter hongkongensis: virulence gene profiles, carbohydrate-active enzyme prediction, and antimicrobial resistance characterization.</title>
        <authorList>
            <person name="Yuan P."/>
            <person name="Zhan Y."/>
            <person name="Chen D."/>
        </authorList>
    </citation>
    <scope>NUCLEOTIDE SEQUENCE [LARGE SCALE GENOMIC DNA]</scope>
    <source>
        <strain evidence="10 11">W67</strain>
    </source>
</reference>
<comment type="caution">
    <text evidence="10">The sequence shown here is derived from an EMBL/GenBank/DDBJ whole genome shotgun (WGS) entry which is preliminary data.</text>
</comment>
<keyword evidence="4 9" id="KW-0479">Metal-binding</keyword>
<dbReference type="InterPro" id="IPR021127">
    <property type="entry name" value="CRISPR_associated_Cas2"/>
</dbReference>
<organism evidence="10 11">
    <name type="scientific">Laribacter hongkongensis</name>
    <dbReference type="NCBI Taxonomy" id="168471"/>
    <lineage>
        <taxon>Bacteria</taxon>
        <taxon>Pseudomonadati</taxon>
        <taxon>Pseudomonadota</taxon>
        <taxon>Betaproteobacteria</taxon>
        <taxon>Neisseriales</taxon>
        <taxon>Aquaspirillaceae</taxon>
        <taxon>Laribacter</taxon>
    </lineage>
</organism>
<keyword evidence="6 9" id="KW-0378">Hydrolase</keyword>
<evidence type="ECO:0000256" key="4">
    <source>
        <dbReference type="ARBA" id="ARBA00022723"/>
    </source>
</evidence>
<keyword evidence="5 9" id="KW-0255">Endonuclease</keyword>
<name>A0ABD4SRE5_9NEIS</name>